<feature type="domain" description="PAS" evidence="9">
    <location>
        <begin position="178"/>
        <end position="220"/>
    </location>
</feature>
<dbReference type="Gene3D" id="3.30.565.10">
    <property type="entry name" value="Histidine kinase-like ATPase, C-terminal domain"/>
    <property type="match status" value="1"/>
</dbReference>
<dbReference type="SUPFAM" id="SSF47384">
    <property type="entry name" value="Homodimeric domain of signal transducing histidine kinase"/>
    <property type="match status" value="1"/>
</dbReference>
<evidence type="ECO:0000259" key="10">
    <source>
        <dbReference type="PROSITE" id="PS50113"/>
    </source>
</evidence>
<evidence type="ECO:0000259" key="9">
    <source>
        <dbReference type="PROSITE" id="PS50112"/>
    </source>
</evidence>
<keyword evidence="6" id="KW-0902">Two-component regulatory system</keyword>
<name>A0A480A1S6_9CYAN</name>
<dbReference type="InterPro" id="IPR005467">
    <property type="entry name" value="His_kinase_dom"/>
</dbReference>
<dbReference type="GO" id="GO:0000155">
    <property type="term" value="F:phosphorelay sensor kinase activity"/>
    <property type="evidence" value="ECO:0007669"/>
    <property type="project" value="InterPro"/>
</dbReference>
<comment type="function">
    <text evidence="7">Photoreceptor which exists in two forms that are reversibly interconvertible by light: the R form that absorbs maximally in the red region of the spectrum and the FR form that absorbs maximally in the far-red region.</text>
</comment>
<evidence type="ECO:0000313" key="11">
    <source>
        <dbReference type="EMBL" id="GCL37746.1"/>
    </source>
</evidence>
<dbReference type="InterPro" id="IPR000014">
    <property type="entry name" value="PAS"/>
</dbReference>
<accession>A0A480A1S6</accession>
<dbReference type="PROSITE" id="PS50112">
    <property type="entry name" value="PAS"/>
    <property type="match status" value="2"/>
</dbReference>
<dbReference type="FunFam" id="3.30.565.10:FF:000006">
    <property type="entry name" value="Sensor histidine kinase WalK"/>
    <property type="match status" value="1"/>
</dbReference>
<dbReference type="PROSITE" id="PS50113">
    <property type="entry name" value="PAC"/>
    <property type="match status" value="1"/>
</dbReference>
<evidence type="ECO:0000256" key="6">
    <source>
        <dbReference type="ARBA" id="ARBA00023012"/>
    </source>
</evidence>
<evidence type="ECO:0000256" key="1">
    <source>
        <dbReference type="ARBA" id="ARBA00000085"/>
    </source>
</evidence>
<dbReference type="InterPro" id="IPR003594">
    <property type="entry name" value="HATPase_dom"/>
</dbReference>
<dbReference type="GO" id="GO:0006355">
    <property type="term" value="P:regulation of DNA-templated transcription"/>
    <property type="evidence" value="ECO:0007669"/>
    <property type="project" value="InterPro"/>
</dbReference>
<dbReference type="InterPro" id="IPR036890">
    <property type="entry name" value="HATPase_C_sf"/>
</dbReference>
<dbReference type="Pfam" id="PF00989">
    <property type="entry name" value="PAS"/>
    <property type="match status" value="1"/>
</dbReference>
<dbReference type="Gene3D" id="3.30.450.20">
    <property type="entry name" value="PAS domain"/>
    <property type="match status" value="2"/>
</dbReference>
<sequence length="537" mass="61478">MYSGDSGLAKVNSIWSLQPSLKFKIADFLINQTIDAAFCLGENAQFIYVNNATCTLTGYSREELLSMNLSDLDIDFLLHNWSEQWQNMKNLDHLSFKCRYRSKEGRIFLAELNLTYIKYPSNEFCCGFIRENNNLVELSVQKWINEGRESKKKLQQESNKQEGDKIQHQHIDNLLQLRESRFRTLLEATKAGIFLIQGRQIYYVNSAAELLTGYTKKELLADFDFNQIIKSRTSKPPETTNWEFEYQEINIITKDGKERWLDVAMTRFDGGVDFDGQEVEVLTATDITDYKSAQLELHQALEQAQEISKIRANLVGILCHEFRTPLNVISFSNSLLRRHIDKWETDKKLIFIEHIQTASEQINQVLDDILLLSKAESAQIIVEQQKVNIVNFCQDLITQMVIINSNKYIDFQSQGNCLDVWIDQKILKPILNNLLDNAIKYSHPNSVVDLIVSCHQEKIQFQVKDKGIGIPEIDQERLFEPFYRGSNVDNTSGTGLGLSIVKNLVDLYGGQITMVSKVGVGTTFTLVLPSVPIFPSS</sequence>
<evidence type="ECO:0000259" key="8">
    <source>
        <dbReference type="PROSITE" id="PS50109"/>
    </source>
</evidence>
<keyword evidence="4" id="KW-0808">Transferase</keyword>
<dbReference type="InterPro" id="IPR004358">
    <property type="entry name" value="Sig_transdc_His_kin-like_C"/>
</dbReference>
<dbReference type="PRINTS" id="PR00344">
    <property type="entry name" value="BCTRLSENSOR"/>
</dbReference>
<dbReference type="Pfam" id="PF00512">
    <property type="entry name" value="HisKA"/>
    <property type="match status" value="1"/>
</dbReference>
<dbReference type="PROSITE" id="PS50109">
    <property type="entry name" value="HIS_KIN"/>
    <property type="match status" value="1"/>
</dbReference>
<dbReference type="SUPFAM" id="SSF55785">
    <property type="entry name" value="PYP-like sensor domain (PAS domain)"/>
    <property type="match status" value="2"/>
</dbReference>
<dbReference type="NCBIfam" id="TIGR00229">
    <property type="entry name" value="sensory_box"/>
    <property type="match status" value="2"/>
</dbReference>
<feature type="domain" description="PAC" evidence="10">
    <location>
        <begin position="245"/>
        <end position="299"/>
    </location>
</feature>
<keyword evidence="3" id="KW-0597">Phosphoprotein</keyword>
<evidence type="ECO:0000256" key="4">
    <source>
        <dbReference type="ARBA" id="ARBA00022679"/>
    </source>
</evidence>
<comment type="catalytic activity">
    <reaction evidence="1">
        <text>ATP + protein L-histidine = ADP + protein N-phospho-L-histidine.</text>
        <dbReference type="EC" id="2.7.13.3"/>
    </reaction>
</comment>
<protein>
    <recommendedName>
        <fullName evidence="2">histidine kinase</fullName>
        <ecNumber evidence="2">2.7.13.3</ecNumber>
    </recommendedName>
</protein>
<dbReference type="InterPro" id="IPR036097">
    <property type="entry name" value="HisK_dim/P_sf"/>
</dbReference>
<dbReference type="CDD" id="cd00082">
    <property type="entry name" value="HisKA"/>
    <property type="match status" value="1"/>
</dbReference>
<dbReference type="InterPro" id="IPR003661">
    <property type="entry name" value="HisK_dim/P_dom"/>
</dbReference>
<dbReference type="EC" id="2.7.13.3" evidence="2"/>
<keyword evidence="5 11" id="KW-0418">Kinase</keyword>
<dbReference type="SMART" id="SM00091">
    <property type="entry name" value="PAS"/>
    <property type="match status" value="2"/>
</dbReference>
<dbReference type="Pfam" id="PF02518">
    <property type="entry name" value="HATPase_c"/>
    <property type="match status" value="1"/>
</dbReference>
<dbReference type="Proteomes" id="UP000300142">
    <property type="component" value="Unassembled WGS sequence"/>
</dbReference>
<dbReference type="SMART" id="SM00388">
    <property type="entry name" value="HisKA"/>
    <property type="match status" value="1"/>
</dbReference>
<dbReference type="AlphaFoldDB" id="A0A480A1S6"/>
<evidence type="ECO:0000256" key="3">
    <source>
        <dbReference type="ARBA" id="ARBA00022553"/>
    </source>
</evidence>
<feature type="domain" description="PAS" evidence="9">
    <location>
        <begin position="29"/>
        <end position="79"/>
    </location>
</feature>
<comment type="caution">
    <text evidence="11">The sequence shown here is derived from an EMBL/GenBank/DDBJ whole genome shotgun (WGS) entry which is preliminary data.</text>
</comment>
<proteinExistence type="predicted"/>
<dbReference type="InterPro" id="IPR013767">
    <property type="entry name" value="PAS_fold"/>
</dbReference>
<evidence type="ECO:0000256" key="5">
    <source>
        <dbReference type="ARBA" id="ARBA00022777"/>
    </source>
</evidence>
<dbReference type="InterPro" id="IPR000700">
    <property type="entry name" value="PAS-assoc_C"/>
</dbReference>
<evidence type="ECO:0000256" key="7">
    <source>
        <dbReference type="ARBA" id="ARBA00055745"/>
    </source>
</evidence>
<organism evidence="11 12">
    <name type="scientific">Sphaerospermopsis reniformis</name>
    <dbReference type="NCBI Taxonomy" id="531300"/>
    <lineage>
        <taxon>Bacteria</taxon>
        <taxon>Bacillati</taxon>
        <taxon>Cyanobacteriota</taxon>
        <taxon>Cyanophyceae</taxon>
        <taxon>Nostocales</taxon>
        <taxon>Aphanizomenonaceae</taxon>
        <taxon>Sphaerospermopsis</taxon>
    </lineage>
</organism>
<dbReference type="CDD" id="cd00130">
    <property type="entry name" value="PAS"/>
    <property type="match status" value="2"/>
</dbReference>
<dbReference type="PANTHER" id="PTHR43711">
    <property type="entry name" value="TWO-COMPONENT HISTIDINE KINASE"/>
    <property type="match status" value="1"/>
</dbReference>
<dbReference type="CDD" id="cd00075">
    <property type="entry name" value="HATPase"/>
    <property type="match status" value="1"/>
</dbReference>
<evidence type="ECO:0000256" key="2">
    <source>
        <dbReference type="ARBA" id="ARBA00012438"/>
    </source>
</evidence>
<reference evidence="12" key="1">
    <citation type="submission" date="2019-02" db="EMBL/GenBank/DDBJ databases">
        <title>Draft genome sequence of Sphaerospermopsis reniformis NIES-1949.</title>
        <authorList>
            <person name="Yamaguchi H."/>
            <person name="Suzuki S."/>
            <person name="Kawachi M."/>
        </authorList>
    </citation>
    <scope>NUCLEOTIDE SEQUENCE [LARGE SCALE GENOMIC DNA]</scope>
    <source>
        <strain evidence="12">NIES-1949</strain>
    </source>
</reference>
<dbReference type="Pfam" id="PF13426">
    <property type="entry name" value="PAS_9"/>
    <property type="match status" value="1"/>
</dbReference>
<dbReference type="SUPFAM" id="SSF55874">
    <property type="entry name" value="ATPase domain of HSP90 chaperone/DNA topoisomerase II/histidine kinase"/>
    <property type="match status" value="1"/>
</dbReference>
<dbReference type="Gene3D" id="1.10.287.130">
    <property type="match status" value="1"/>
</dbReference>
<dbReference type="EMBL" id="BJCE01000095">
    <property type="protein sequence ID" value="GCL37746.1"/>
    <property type="molecule type" value="Genomic_DNA"/>
</dbReference>
<dbReference type="InterPro" id="IPR050736">
    <property type="entry name" value="Sensor_HK_Regulatory"/>
</dbReference>
<keyword evidence="12" id="KW-1185">Reference proteome</keyword>
<evidence type="ECO:0000313" key="12">
    <source>
        <dbReference type="Proteomes" id="UP000300142"/>
    </source>
</evidence>
<dbReference type="SMART" id="SM00387">
    <property type="entry name" value="HATPase_c"/>
    <property type="match status" value="1"/>
</dbReference>
<dbReference type="RefSeq" id="WP_137667838.1">
    <property type="nucleotide sequence ID" value="NZ_BJCE01000095.1"/>
</dbReference>
<dbReference type="InterPro" id="IPR035965">
    <property type="entry name" value="PAS-like_dom_sf"/>
</dbReference>
<feature type="domain" description="Histidine kinase" evidence="8">
    <location>
        <begin position="317"/>
        <end position="532"/>
    </location>
</feature>
<dbReference type="PANTHER" id="PTHR43711:SF26">
    <property type="entry name" value="SENSOR HISTIDINE KINASE RCSC"/>
    <property type="match status" value="1"/>
</dbReference>
<gene>
    <name evidence="11" type="ORF">SR1949_28580</name>
</gene>